<dbReference type="EMBL" id="BMAW01044169">
    <property type="protein sequence ID" value="GFS43150.1"/>
    <property type="molecule type" value="Genomic_DNA"/>
</dbReference>
<comment type="similarity">
    <text evidence="2">Belongs to the TBCC family.</text>
</comment>
<dbReference type="Proteomes" id="UP000887013">
    <property type="component" value="Unassembled WGS sequence"/>
</dbReference>
<dbReference type="OrthoDB" id="194775at2759"/>
<comment type="subcellular location">
    <subcellularLocation>
        <location evidence="1">Cytoplasm</location>
    </subcellularLocation>
</comment>
<evidence type="ECO:0000256" key="2">
    <source>
        <dbReference type="ARBA" id="ARBA00008848"/>
    </source>
</evidence>
<dbReference type="Pfam" id="PF07986">
    <property type="entry name" value="TBCC"/>
    <property type="match status" value="1"/>
</dbReference>
<dbReference type="Gene3D" id="1.10.10.1450">
    <property type="match status" value="1"/>
</dbReference>
<dbReference type="Pfam" id="PF01359">
    <property type="entry name" value="Transposase_1"/>
    <property type="match status" value="1"/>
</dbReference>
<dbReference type="Gene3D" id="3.30.420.10">
    <property type="entry name" value="Ribonuclease H-like superfamily/Ribonuclease H"/>
    <property type="match status" value="1"/>
</dbReference>
<dbReference type="AlphaFoldDB" id="A0A8X6IEV8"/>
<dbReference type="Gene3D" id="1.20.58.1250">
    <property type="entry name" value="Tubulin Binding Cofactor C, N-terminal domain"/>
    <property type="match status" value="1"/>
</dbReference>
<organism evidence="8 9">
    <name type="scientific">Nephila pilipes</name>
    <name type="common">Giant wood spider</name>
    <name type="synonym">Nephila maculata</name>
    <dbReference type="NCBI Taxonomy" id="299642"/>
    <lineage>
        <taxon>Eukaryota</taxon>
        <taxon>Metazoa</taxon>
        <taxon>Ecdysozoa</taxon>
        <taxon>Arthropoda</taxon>
        <taxon>Chelicerata</taxon>
        <taxon>Arachnida</taxon>
        <taxon>Araneae</taxon>
        <taxon>Araneomorphae</taxon>
        <taxon>Entelegynae</taxon>
        <taxon>Araneoidea</taxon>
        <taxon>Nephilidae</taxon>
        <taxon>Nephila</taxon>
    </lineage>
</organism>
<dbReference type="InterPro" id="IPR017901">
    <property type="entry name" value="C-CAP_CF_C-like"/>
</dbReference>
<sequence length="657" mass="76335">MELNREHFRAIIFHNFRRGLSRQECFDELNSLYSDKAPSYSTVKNWYNEFNRGRCSIQAESRAGRPKSVVVPEKINAVRELIKQDRHVTYREIEASLDISMTSINKILHEHLSVKKICSRWIPHNLTNAQKKARVDWCKEMLEKYIQGTSKAVYNIYTGDESWIDAYEPETKQQSTVWVFQDEAKPTKVVRGRSTSKQMIACFFGINGHVATVALEQHRTVNSEWYTTICLPEVIGEIRKKQKNRRIILHHDNASSHTSTQTKAFLTERKIELMDNSELEDQHIILSRRKKNYAVHVTCIGSLSAWFLFYKMCNSIPAAMKDQKSFEVIVQDCAPEKKEVVDKLVQRSEARIAEMERKKCEKDTRTSVYEQTDYFNVTFNYQKQQIESKLENAQNVDKSSLISYFDETVRDFQELQKFLSDSTLFLPTYDIKKGQESLKVLQEDIQTAQNDLIPKKKFAFKNKKKIPNGMKAPAGLEKIQLNNVNEPMSMVKLCKCGFKDVSDQDLVKFRDEIEKQDVGLHHLNNCTVHLYGAPSTIFISGLTDCHIFAGPVSTSVFIENCRGCTFVFACQQLRVHSCTNCYFYLHVTSRTIIEDCKELYFAPYNWTYEGQDEDFVISGIDKNNNNWNSIDDFNWLVIGTPSPNWLLLDEEKYQTWS</sequence>
<dbReference type="GO" id="GO:0015631">
    <property type="term" value="F:tubulin binding"/>
    <property type="evidence" value="ECO:0007669"/>
    <property type="project" value="InterPro"/>
</dbReference>
<feature type="domain" description="C-CAP/cofactor C-like" evidence="7">
    <location>
        <begin position="473"/>
        <end position="635"/>
    </location>
</feature>
<dbReference type="GO" id="GO:0007021">
    <property type="term" value="P:tubulin complex assembly"/>
    <property type="evidence" value="ECO:0007669"/>
    <property type="project" value="TreeGrafter"/>
</dbReference>
<evidence type="ECO:0000256" key="6">
    <source>
        <dbReference type="ARBA" id="ARBA00026055"/>
    </source>
</evidence>
<dbReference type="InterPro" id="IPR036397">
    <property type="entry name" value="RNaseH_sf"/>
</dbReference>
<keyword evidence="4" id="KW-0007">Acetylation</keyword>
<comment type="caution">
    <text evidence="8">The sequence shown here is derived from an EMBL/GenBank/DDBJ whole genome shotgun (WGS) entry which is preliminary data.</text>
</comment>
<dbReference type="PANTHER" id="PTHR15139:SF0">
    <property type="entry name" value="TUBULIN-SPECIFIC CHAPERONE C"/>
    <property type="match status" value="1"/>
</dbReference>
<dbReference type="GO" id="GO:0005737">
    <property type="term" value="C:cytoplasm"/>
    <property type="evidence" value="ECO:0007669"/>
    <property type="project" value="UniProtKB-SubCell"/>
</dbReference>
<evidence type="ECO:0000256" key="3">
    <source>
        <dbReference type="ARBA" id="ARBA00022490"/>
    </source>
</evidence>
<comment type="subunit">
    <text evidence="6">Supercomplex made of cofactors A to E. Cofactors A and D function by capturing and stabilizing tubulin in a quasi-native conformation. Cofactor E binds to the cofactor D-tubulin complex; interaction with cofactor C then causes the release of tubulin polypeptides that are committed to the native state.</text>
</comment>
<proteinExistence type="inferred from homology"/>
<dbReference type="Gene3D" id="2.160.20.70">
    <property type="match status" value="1"/>
</dbReference>
<reference evidence="8" key="1">
    <citation type="submission" date="2020-08" db="EMBL/GenBank/DDBJ databases">
        <title>Multicomponent nature underlies the extraordinary mechanical properties of spider dragline silk.</title>
        <authorList>
            <person name="Kono N."/>
            <person name="Nakamura H."/>
            <person name="Mori M."/>
            <person name="Yoshida Y."/>
            <person name="Ohtoshi R."/>
            <person name="Malay A.D."/>
            <person name="Moran D.A.P."/>
            <person name="Tomita M."/>
            <person name="Numata K."/>
            <person name="Arakawa K."/>
        </authorList>
    </citation>
    <scope>NUCLEOTIDE SEQUENCE</scope>
</reference>
<evidence type="ECO:0000256" key="4">
    <source>
        <dbReference type="ARBA" id="ARBA00022990"/>
    </source>
</evidence>
<name>A0A8X6IEV8_NEPPI</name>
<dbReference type="Pfam" id="PF17906">
    <property type="entry name" value="HTH_48"/>
    <property type="match status" value="1"/>
</dbReference>
<dbReference type="InterPro" id="IPR001888">
    <property type="entry name" value="Transposase_1"/>
</dbReference>
<protein>
    <submittedName>
        <fullName evidence="8">Tubulin-specific chaperone C</fullName>
    </submittedName>
</protein>
<evidence type="ECO:0000256" key="1">
    <source>
        <dbReference type="ARBA" id="ARBA00004496"/>
    </source>
</evidence>
<dbReference type="InterPro" id="IPR006599">
    <property type="entry name" value="CARP_motif"/>
</dbReference>
<evidence type="ECO:0000313" key="8">
    <source>
        <dbReference type="EMBL" id="GFS43150.1"/>
    </source>
</evidence>
<dbReference type="InterPro" id="IPR031925">
    <property type="entry name" value="TBCC_N"/>
</dbReference>
<dbReference type="PROSITE" id="PS51329">
    <property type="entry name" value="C_CAP_COFACTOR_C"/>
    <property type="match status" value="1"/>
</dbReference>
<keyword evidence="5" id="KW-0143">Chaperone</keyword>
<dbReference type="InterPro" id="IPR016098">
    <property type="entry name" value="CAP/MinC_C"/>
</dbReference>
<keyword evidence="9" id="KW-1185">Reference proteome</keyword>
<dbReference type="Pfam" id="PF16752">
    <property type="entry name" value="TBCC_N"/>
    <property type="match status" value="1"/>
</dbReference>
<evidence type="ECO:0000259" key="7">
    <source>
        <dbReference type="PROSITE" id="PS51329"/>
    </source>
</evidence>
<dbReference type="InterPro" id="IPR027684">
    <property type="entry name" value="TBCC"/>
</dbReference>
<dbReference type="InterPro" id="IPR038397">
    <property type="entry name" value="TBCC_N_sf"/>
</dbReference>
<evidence type="ECO:0000256" key="5">
    <source>
        <dbReference type="ARBA" id="ARBA00023186"/>
    </source>
</evidence>
<accession>A0A8X6IEV8</accession>
<dbReference type="InterPro" id="IPR041426">
    <property type="entry name" value="Mos1_HTH"/>
</dbReference>
<evidence type="ECO:0000313" key="9">
    <source>
        <dbReference type="Proteomes" id="UP000887013"/>
    </source>
</evidence>
<dbReference type="SMART" id="SM00673">
    <property type="entry name" value="CARP"/>
    <property type="match status" value="2"/>
</dbReference>
<dbReference type="GO" id="GO:0003676">
    <property type="term" value="F:nucleic acid binding"/>
    <property type="evidence" value="ECO:0007669"/>
    <property type="project" value="InterPro"/>
</dbReference>
<dbReference type="InterPro" id="IPR012945">
    <property type="entry name" value="Tubulin-bd_cofactor_C_dom"/>
</dbReference>
<gene>
    <name evidence="8" type="primary">TBCC</name>
    <name evidence="8" type="ORF">NPIL_665911</name>
</gene>
<dbReference type="PANTHER" id="PTHR15139">
    <property type="entry name" value="TUBULIN FOLDING COFACTOR C"/>
    <property type="match status" value="1"/>
</dbReference>
<dbReference type="GO" id="GO:0007023">
    <property type="term" value="P:post-chaperonin tubulin folding pathway"/>
    <property type="evidence" value="ECO:0007669"/>
    <property type="project" value="InterPro"/>
</dbReference>
<keyword evidence="3" id="KW-0963">Cytoplasm</keyword>